<dbReference type="EMBL" id="CAJVQB010055235">
    <property type="protein sequence ID" value="CAG8837162.1"/>
    <property type="molecule type" value="Genomic_DNA"/>
</dbReference>
<gene>
    <name evidence="1" type="ORF">GMARGA_LOCUS33374</name>
</gene>
<dbReference type="Proteomes" id="UP000789901">
    <property type="component" value="Unassembled WGS sequence"/>
</dbReference>
<feature type="non-terminal residue" evidence="1">
    <location>
        <position position="83"/>
    </location>
</feature>
<protein>
    <submittedName>
        <fullName evidence="1">4338_t:CDS:1</fullName>
    </submittedName>
</protein>
<organism evidence="1 2">
    <name type="scientific">Gigaspora margarita</name>
    <dbReference type="NCBI Taxonomy" id="4874"/>
    <lineage>
        <taxon>Eukaryota</taxon>
        <taxon>Fungi</taxon>
        <taxon>Fungi incertae sedis</taxon>
        <taxon>Mucoromycota</taxon>
        <taxon>Glomeromycotina</taxon>
        <taxon>Glomeromycetes</taxon>
        <taxon>Diversisporales</taxon>
        <taxon>Gigasporaceae</taxon>
        <taxon>Gigaspora</taxon>
    </lineage>
</organism>
<evidence type="ECO:0000313" key="2">
    <source>
        <dbReference type="Proteomes" id="UP000789901"/>
    </source>
</evidence>
<evidence type="ECO:0000313" key="1">
    <source>
        <dbReference type="EMBL" id="CAG8837162.1"/>
    </source>
</evidence>
<sequence>MVNQFSGLNNDKQQVQNNNILEMIQKNGLNIYKQMQHNNIQNIQSSVTEHAEPHSVAVLSKFDINKQIQLNSATIRAEPHSAA</sequence>
<comment type="caution">
    <text evidence="1">The sequence shown here is derived from an EMBL/GenBank/DDBJ whole genome shotgun (WGS) entry which is preliminary data.</text>
</comment>
<reference evidence="1 2" key="1">
    <citation type="submission" date="2021-06" db="EMBL/GenBank/DDBJ databases">
        <authorList>
            <person name="Kallberg Y."/>
            <person name="Tangrot J."/>
            <person name="Rosling A."/>
        </authorList>
    </citation>
    <scope>NUCLEOTIDE SEQUENCE [LARGE SCALE GENOMIC DNA]</scope>
    <source>
        <strain evidence="1 2">120-4 pot B 10/14</strain>
    </source>
</reference>
<name>A0ABN7WP32_GIGMA</name>
<proteinExistence type="predicted"/>
<accession>A0ABN7WP32</accession>
<keyword evidence="2" id="KW-1185">Reference proteome</keyword>